<dbReference type="Proteomes" id="UP000556026">
    <property type="component" value="Unassembled WGS sequence"/>
</dbReference>
<protein>
    <submittedName>
        <fullName evidence="2">Uncharacterized protein</fullName>
    </submittedName>
</protein>
<keyword evidence="3" id="KW-1185">Reference proteome</keyword>
<sequence length="288" mass="31167">MPADTALPAVGIAPRNRRAPARLVARLLCTALCLWAVPSWADGIEIGKPVIIKKKNQRVEGTLTRIVPDTDTLTVITPKSGNRLVRLRDVRRILPTGETMLVTPAQADIPRHLTSNILRFEMLQGQSIEGVLLNGPSFEVEAGGRRQSFLLRVIASIEAGQVSSAPGLTIGSRVRSSVEGESIIGTVVGLNLYRPDDAIMVLTAGGEEVELPIRDLLRIQPAVVHPGARPPLPVGQTANQSDWRLYDITTVSGRAVQGRILTAPLFSIDTGKGIRKNLWNGLEVIEKQ</sequence>
<dbReference type="AlphaFoldDB" id="A0A6V8MIA9"/>
<comment type="caution">
    <text evidence="2">The sequence shown here is derived from an EMBL/GenBank/DDBJ whole genome shotgun (WGS) entry which is preliminary data.</text>
</comment>
<reference evidence="3" key="1">
    <citation type="submission" date="2020-06" db="EMBL/GenBank/DDBJ databases">
        <title>Draft genomic sequence of Geomonas sp. Red330.</title>
        <authorList>
            <person name="Itoh H."/>
            <person name="Zhenxing X."/>
            <person name="Ushijima N."/>
            <person name="Masuda Y."/>
            <person name="Shiratori Y."/>
            <person name="Senoo K."/>
        </authorList>
    </citation>
    <scope>NUCLEOTIDE SEQUENCE [LARGE SCALE GENOMIC DNA]</scope>
    <source>
        <strain evidence="3">Red330</strain>
    </source>
</reference>
<evidence type="ECO:0000313" key="2">
    <source>
        <dbReference type="EMBL" id="GFO59674.1"/>
    </source>
</evidence>
<feature type="chain" id="PRO_5028032958" evidence="1">
    <location>
        <begin position="42"/>
        <end position="288"/>
    </location>
</feature>
<name>A0A6V8MIA9_9BACT</name>
<evidence type="ECO:0000256" key="1">
    <source>
        <dbReference type="SAM" id="SignalP"/>
    </source>
</evidence>
<accession>A0A6V8MIA9</accession>
<dbReference type="RefSeq" id="WP_183354508.1">
    <property type="nucleotide sequence ID" value="NZ_BLXX01000005.1"/>
</dbReference>
<evidence type="ECO:0000313" key="3">
    <source>
        <dbReference type="Proteomes" id="UP000556026"/>
    </source>
</evidence>
<dbReference type="EMBL" id="BLXX01000005">
    <property type="protein sequence ID" value="GFO59674.1"/>
    <property type="molecule type" value="Genomic_DNA"/>
</dbReference>
<organism evidence="2 3">
    <name type="scientific">Geomonas silvestris</name>
    <dbReference type="NCBI Taxonomy" id="2740184"/>
    <lineage>
        <taxon>Bacteria</taxon>
        <taxon>Pseudomonadati</taxon>
        <taxon>Thermodesulfobacteriota</taxon>
        <taxon>Desulfuromonadia</taxon>
        <taxon>Geobacterales</taxon>
        <taxon>Geobacteraceae</taxon>
        <taxon>Geomonas</taxon>
    </lineage>
</organism>
<gene>
    <name evidence="2" type="ORF">GMST_19990</name>
</gene>
<keyword evidence="1" id="KW-0732">Signal</keyword>
<proteinExistence type="predicted"/>
<feature type="signal peptide" evidence="1">
    <location>
        <begin position="1"/>
        <end position="41"/>
    </location>
</feature>